<dbReference type="PANTHER" id="PTHR13774">
    <property type="entry name" value="PHENAZINE BIOSYNTHESIS PROTEIN"/>
    <property type="match status" value="1"/>
</dbReference>
<evidence type="ECO:0000256" key="3">
    <source>
        <dbReference type="ARBA" id="ARBA00010291"/>
    </source>
</evidence>
<dbReference type="GO" id="GO:0000779">
    <property type="term" value="C:condensed chromosome, centromeric region"/>
    <property type="evidence" value="ECO:0007669"/>
    <property type="project" value="UniProtKB-ARBA"/>
</dbReference>
<keyword evidence="6" id="KW-0539">Nucleus</keyword>
<feature type="compositionally biased region" description="Basic residues" evidence="9">
    <location>
        <begin position="335"/>
        <end position="345"/>
    </location>
</feature>
<dbReference type="InterPro" id="IPR003719">
    <property type="entry name" value="Phenazine_PhzF-like"/>
</dbReference>
<comment type="similarity">
    <text evidence="3">Belongs to the CENP-C/MIF2 family.</text>
</comment>
<dbReference type="SUPFAM" id="SSF54506">
    <property type="entry name" value="Diaminopimelate epimerase-like"/>
    <property type="match status" value="1"/>
</dbReference>
<evidence type="ECO:0000256" key="6">
    <source>
        <dbReference type="ARBA" id="ARBA00023242"/>
    </source>
</evidence>
<comment type="similarity">
    <text evidence="2">Belongs to the PhzF family.</text>
</comment>
<proteinExistence type="inferred from homology"/>
<accession>A0A8H6RYH9</accession>
<feature type="domain" description="Mif2/CENP-C cupin" evidence="10">
    <location>
        <begin position="754"/>
        <end position="837"/>
    </location>
</feature>
<feature type="compositionally biased region" description="Basic and acidic residues" evidence="9">
    <location>
        <begin position="608"/>
        <end position="620"/>
    </location>
</feature>
<feature type="compositionally biased region" description="Acidic residues" evidence="9">
    <location>
        <begin position="351"/>
        <end position="364"/>
    </location>
</feature>
<evidence type="ECO:0000256" key="9">
    <source>
        <dbReference type="SAM" id="MobiDB-lite"/>
    </source>
</evidence>
<dbReference type="GO" id="GO:0019237">
    <property type="term" value="F:centromeric DNA binding"/>
    <property type="evidence" value="ECO:0007669"/>
    <property type="project" value="UniProtKB-ARBA"/>
</dbReference>
<feature type="compositionally biased region" description="Acidic residues" evidence="9">
    <location>
        <begin position="458"/>
        <end position="471"/>
    </location>
</feature>
<dbReference type="Pfam" id="PF11699">
    <property type="entry name" value="CENP-C_C"/>
    <property type="match status" value="1"/>
</dbReference>
<dbReference type="GO" id="GO:0016853">
    <property type="term" value="F:isomerase activity"/>
    <property type="evidence" value="ECO:0007669"/>
    <property type="project" value="UniProtKB-KW"/>
</dbReference>
<keyword evidence="12" id="KW-1185">Reference proteome</keyword>
<evidence type="ECO:0000256" key="4">
    <source>
        <dbReference type="ARBA" id="ARBA00023125"/>
    </source>
</evidence>
<evidence type="ECO:0000313" key="11">
    <source>
        <dbReference type="EMBL" id="KAF7289013.1"/>
    </source>
</evidence>
<feature type="region of interest" description="Disordered" evidence="9">
    <location>
        <begin position="332"/>
        <end position="620"/>
    </location>
</feature>
<gene>
    <name evidence="11" type="ORF">HMN09_01349000</name>
</gene>
<dbReference type="FunFam" id="2.60.120.10:FF:000033">
    <property type="entry name" value="Centromere protein C 1"/>
    <property type="match status" value="1"/>
</dbReference>
<protein>
    <recommendedName>
        <fullName evidence="8">CENP-C homolog</fullName>
    </recommendedName>
</protein>
<dbReference type="GO" id="GO:0005737">
    <property type="term" value="C:cytoplasm"/>
    <property type="evidence" value="ECO:0007669"/>
    <property type="project" value="TreeGrafter"/>
</dbReference>
<feature type="compositionally biased region" description="Low complexity" evidence="9">
    <location>
        <begin position="379"/>
        <end position="392"/>
    </location>
</feature>
<dbReference type="GO" id="GO:0005634">
    <property type="term" value="C:nucleus"/>
    <property type="evidence" value="ECO:0007669"/>
    <property type="project" value="UniProtKB-SubCell"/>
</dbReference>
<feature type="compositionally biased region" description="Acidic residues" evidence="9">
    <location>
        <begin position="514"/>
        <end position="523"/>
    </location>
</feature>
<dbReference type="EMBL" id="JACAZE010000030">
    <property type="protein sequence ID" value="KAF7289013.1"/>
    <property type="molecule type" value="Genomic_DNA"/>
</dbReference>
<feature type="region of interest" description="Disordered" evidence="9">
    <location>
        <begin position="269"/>
        <end position="298"/>
    </location>
</feature>
<feature type="compositionally biased region" description="Basic residues" evidence="9">
    <location>
        <begin position="584"/>
        <end position="593"/>
    </location>
</feature>
<sequence length="902" mass="99325">MSSRRAAPFDIVSAFANTPFGGNPAAVVFLDSEADAKLDSDTLAKIAHNFQQPMTAFVYNSDESKSEDAETAKYDIRWFTPTAIEVAICGHATLAAAAAIFARGLVKTQVTTLEFRARKTGTILRIFKHPSGKFEISLPRSNTILEVPMGDELFGITGVVLSEFENPEIVFIGHGGPGFEDYLLIELELKGSKTLGDYQVDAQAMRSTGYMINIVTTRSPTADASFVSRMFSPKALPADRAEDQVSASTHSLLAPYWQRKLGLGQEFKAKQSSVGPGGRRTGIDKAHVPFRGNDPSVGRKTGIRIQEVARNSDGFEDFNGFLDQQYVGVEAPTQRKTKGKGKAKKGKDVDQEMDDDDDPDDAMDVVDSPVQNIRPPNTPRLSRPSARASRVSQVDFDEVPSPRPLSHRRSTPGPSPLKRSAIPPALSAKEYLQQDEGLSDDDFAGPAGGYDDYGGGQDYDEEDSNNNDNDNDGERNMSFTEMHSRVETDDEFDIPEQPVLSSSPRKGKRKAPSDDDDDMEDEIAQGMRDVDMDQDLPPSDDQSPTPPPSPPRKKLKTSSRPTAEEILPPTDEDEDDNVQQSPPPKKKPAKATKPKADKPKNVIIKSRGQKENRDVPEGVRRSKRVPILPLEWWRLEKYEYGGRSEVDKDHGPVLVPHIRAIVRVPKEPVVPLGSKRRRRRSSSAPASTKGKVKVVEKIVEVHVDTENPEEGWDDETATQAFVKSYHTGEQVQRRIAFTAKMFKPTVGANSQWSYQRVFGDGDFIAAGQIVIPPNGRKPSKPSKDNTFIFYVIQGAVNLRICDTSLIIATGGMFMIPRGNTYFIENIAERDAKLFFTQARKMRVGEKDGDEEAEDEEVVVISAGKGKNGKQQIVRAASLANPALSSRGTSNEAILRRGKSLNV</sequence>
<dbReference type="SUPFAM" id="SSF51182">
    <property type="entry name" value="RmlC-like cupins"/>
    <property type="match status" value="1"/>
</dbReference>
<feature type="compositionally biased region" description="Gly residues" evidence="9">
    <location>
        <begin position="446"/>
        <end position="457"/>
    </location>
</feature>
<dbReference type="AlphaFoldDB" id="A0A8H6RYH9"/>
<dbReference type="InterPro" id="IPR014710">
    <property type="entry name" value="RmlC-like_jellyroll"/>
</dbReference>
<comment type="subcellular location">
    <subcellularLocation>
        <location evidence="1">Nucleus</location>
    </subcellularLocation>
</comment>
<dbReference type="OrthoDB" id="1939643at2759"/>
<evidence type="ECO:0000256" key="2">
    <source>
        <dbReference type="ARBA" id="ARBA00008270"/>
    </source>
</evidence>
<dbReference type="InterPro" id="IPR025974">
    <property type="entry name" value="Mif2/CENP-C_cupin"/>
</dbReference>
<keyword evidence="5" id="KW-0413">Isomerase</keyword>
<name>A0A8H6RYH9_MYCCL</name>
<keyword evidence="4" id="KW-0238">DNA-binding</keyword>
<dbReference type="Pfam" id="PF02567">
    <property type="entry name" value="PhzC-PhzF"/>
    <property type="match status" value="1"/>
</dbReference>
<dbReference type="CDD" id="cd06993">
    <property type="entry name" value="cupin_CENP-C_C"/>
    <property type="match status" value="1"/>
</dbReference>
<evidence type="ECO:0000313" key="12">
    <source>
        <dbReference type="Proteomes" id="UP000613580"/>
    </source>
</evidence>
<dbReference type="Proteomes" id="UP000613580">
    <property type="component" value="Unassembled WGS sequence"/>
</dbReference>
<organism evidence="11 12">
    <name type="scientific">Mycena chlorophos</name>
    <name type="common">Agaric fungus</name>
    <name type="synonym">Agaricus chlorophos</name>
    <dbReference type="NCBI Taxonomy" id="658473"/>
    <lineage>
        <taxon>Eukaryota</taxon>
        <taxon>Fungi</taxon>
        <taxon>Dikarya</taxon>
        <taxon>Basidiomycota</taxon>
        <taxon>Agaricomycotina</taxon>
        <taxon>Agaricomycetes</taxon>
        <taxon>Agaricomycetidae</taxon>
        <taxon>Agaricales</taxon>
        <taxon>Marasmiineae</taxon>
        <taxon>Mycenaceae</taxon>
        <taxon>Mycena</taxon>
    </lineage>
</organism>
<dbReference type="Gene3D" id="3.10.310.10">
    <property type="entry name" value="Diaminopimelate Epimerase, Chain A, domain 1"/>
    <property type="match status" value="2"/>
</dbReference>
<comment type="function">
    <text evidence="7">Component of the kinetochore, a multiprotein complex that assembles on centromeric DNA and attaches chromosomes to spindle microtubules, mediating chromosome segregation and sister chromatid segregation during meiosis and mitosis. Component of the inner kinetochore constitutive centromere-associated network (CCAN), which serves as a structural platform for outer kinetochore assembly.</text>
</comment>
<evidence type="ECO:0000256" key="1">
    <source>
        <dbReference type="ARBA" id="ARBA00004123"/>
    </source>
</evidence>
<dbReference type="PANTHER" id="PTHR13774:SF17">
    <property type="entry name" value="PHENAZINE BIOSYNTHESIS-LIKE DOMAIN-CONTAINING PROTEIN"/>
    <property type="match status" value="1"/>
</dbReference>
<dbReference type="Gene3D" id="2.60.120.10">
    <property type="entry name" value="Jelly Rolls"/>
    <property type="match status" value="1"/>
</dbReference>
<evidence type="ECO:0000256" key="7">
    <source>
        <dbReference type="ARBA" id="ARBA00057947"/>
    </source>
</evidence>
<comment type="caution">
    <text evidence="11">The sequence shown here is derived from an EMBL/GenBank/DDBJ whole genome shotgun (WGS) entry which is preliminary data.</text>
</comment>
<evidence type="ECO:0000256" key="5">
    <source>
        <dbReference type="ARBA" id="ARBA00023235"/>
    </source>
</evidence>
<evidence type="ECO:0000256" key="8">
    <source>
        <dbReference type="ARBA" id="ARBA00075033"/>
    </source>
</evidence>
<evidence type="ECO:0000259" key="10">
    <source>
        <dbReference type="Pfam" id="PF11699"/>
    </source>
</evidence>
<reference evidence="11" key="1">
    <citation type="submission" date="2020-05" db="EMBL/GenBank/DDBJ databases">
        <title>Mycena genomes resolve the evolution of fungal bioluminescence.</title>
        <authorList>
            <person name="Tsai I.J."/>
        </authorList>
    </citation>
    <scope>NUCLEOTIDE SEQUENCE</scope>
    <source>
        <strain evidence="11">110903Hualien_Pintung</strain>
    </source>
</reference>
<dbReference type="InterPro" id="IPR011051">
    <property type="entry name" value="RmlC_Cupin_sf"/>
</dbReference>